<keyword evidence="12" id="KW-1185">Reference proteome</keyword>
<feature type="chain" id="PRO_5045025055" evidence="9">
    <location>
        <begin position="21"/>
        <end position="461"/>
    </location>
</feature>
<dbReference type="InterPro" id="IPR040907">
    <property type="entry name" value="IL3Ra_N"/>
</dbReference>
<keyword evidence="6" id="KW-0675">Receptor</keyword>
<sequence length="461" mass="50742">MAAVLHLVTFLVVLKSACCAQPRPAQDKISPIINMQLDSRKKMLTWTYTRNVSDQECTIDTPTAYSATVKPQVTEDHTYMCTFPNSVLHRGANLTVNVTCDGDVFLQVLTFANPGREGSGAVNFSCLIYNVCFMNCSWAPGPAAPADVKYRLFWASRHEADAECVHYILGPTGTRVGCHFDQLGKPQRTDNYFFLVNGTSRETAIPFLDFTPFKAVQIEKYDPPRNITITYNRSHHIIRWEHPEIRFDLSSHMLYYELDIQTPASSAETNRVFQRGQDPNVYLMPSSATRAKSAFRVRVRYMYNRLWSEWSPTQRFGLPEQDFSGALVGPVVGTAALSALVLMFLCKRCAPGLAGVRGRCVSPGRDAQRPWGPSRCASPRQVLREAQDVPSHPAGEEGNRQGPHAHTGGRLGRGPPPAGPPGPRGRGHAGGNVLTGTGTRGDGGSRLRPLLAPCGVSEIDK</sequence>
<evidence type="ECO:0000313" key="12">
    <source>
        <dbReference type="Proteomes" id="UP001652583"/>
    </source>
</evidence>
<dbReference type="Gene3D" id="2.60.40.3850">
    <property type="match status" value="1"/>
</dbReference>
<dbReference type="InterPro" id="IPR036116">
    <property type="entry name" value="FN3_sf"/>
</dbReference>
<dbReference type="PANTHER" id="PTHR23037:SF46">
    <property type="entry name" value="INTERLEUKIN 5 RECEPTOR SUBUNIT ALPHA"/>
    <property type="match status" value="1"/>
</dbReference>
<evidence type="ECO:0000313" key="14">
    <source>
        <dbReference type="RefSeq" id="XP_053057971.1"/>
    </source>
</evidence>
<evidence type="ECO:0000259" key="10">
    <source>
        <dbReference type="Pfam" id="PF09240"/>
    </source>
</evidence>
<feature type="signal peptide" evidence="9">
    <location>
        <begin position="1"/>
        <end position="20"/>
    </location>
</feature>
<dbReference type="Pfam" id="PF18611">
    <property type="entry name" value="IL3Ra_N"/>
    <property type="match status" value="1"/>
</dbReference>
<feature type="region of interest" description="Disordered" evidence="8">
    <location>
        <begin position="362"/>
        <end position="461"/>
    </location>
</feature>
<organism evidence="12 13">
    <name type="scientific">Acinonyx jubatus</name>
    <name type="common">Cheetah</name>
    <dbReference type="NCBI Taxonomy" id="32536"/>
    <lineage>
        <taxon>Eukaryota</taxon>
        <taxon>Metazoa</taxon>
        <taxon>Chordata</taxon>
        <taxon>Craniata</taxon>
        <taxon>Vertebrata</taxon>
        <taxon>Euteleostomi</taxon>
        <taxon>Mammalia</taxon>
        <taxon>Eutheria</taxon>
        <taxon>Laurasiatheria</taxon>
        <taxon>Carnivora</taxon>
        <taxon>Feliformia</taxon>
        <taxon>Felidae</taxon>
        <taxon>Felinae</taxon>
        <taxon>Acinonyx</taxon>
    </lineage>
</organism>
<keyword evidence="2" id="KW-0812">Transmembrane</keyword>
<dbReference type="InterPro" id="IPR003532">
    <property type="entry name" value="Short_hematopoietin_rcpt_2_CS"/>
</dbReference>
<evidence type="ECO:0000256" key="5">
    <source>
        <dbReference type="ARBA" id="ARBA00023136"/>
    </source>
</evidence>
<keyword evidence="3 9" id="KW-0732">Signal</keyword>
<dbReference type="InterPro" id="IPR013783">
    <property type="entry name" value="Ig-like_fold"/>
</dbReference>
<evidence type="ECO:0000256" key="6">
    <source>
        <dbReference type="ARBA" id="ARBA00023170"/>
    </source>
</evidence>
<evidence type="ECO:0000256" key="9">
    <source>
        <dbReference type="SAM" id="SignalP"/>
    </source>
</evidence>
<gene>
    <name evidence="13 14" type="primary">LOC106982043</name>
</gene>
<dbReference type="PROSITE" id="PS01356">
    <property type="entry name" value="HEMATOPO_REC_S_F2"/>
    <property type="match status" value="1"/>
</dbReference>
<comment type="subcellular location">
    <subcellularLocation>
        <location evidence="1">Membrane</location>
        <topology evidence="1">Single-pass type I membrane protein</topology>
    </subcellularLocation>
</comment>
<evidence type="ECO:0000256" key="7">
    <source>
        <dbReference type="ARBA" id="ARBA00023180"/>
    </source>
</evidence>
<keyword evidence="7" id="KW-0325">Glycoprotein</keyword>
<keyword evidence="4" id="KW-1133">Transmembrane helix</keyword>
<dbReference type="RefSeq" id="XP_053057971.1">
    <property type="nucleotide sequence ID" value="XM_053201996.1"/>
</dbReference>
<feature type="domain" description="Type I cytokine receptor cytokine-binding" evidence="10">
    <location>
        <begin position="123"/>
        <end position="210"/>
    </location>
</feature>
<dbReference type="GeneID" id="106982043"/>
<reference evidence="12 13" key="1">
    <citation type="submission" date="2025-05" db="UniProtKB">
        <authorList>
            <consortium name="RefSeq"/>
        </authorList>
    </citation>
    <scope>NUCLEOTIDE SEQUENCE [LARGE SCALE GENOMIC DNA]</scope>
    <source>
        <tissue evidence="13 14">Blood</tissue>
    </source>
</reference>
<feature type="compositionally biased region" description="Pro residues" evidence="8">
    <location>
        <begin position="414"/>
        <end position="423"/>
    </location>
</feature>
<evidence type="ECO:0000256" key="2">
    <source>
        <dbReference type="ARBA" id="ARBA00022692"/>
    </source>
</evidence>
<evidence type="ECO:0000256" key="3">
    <source>
        <dbReference type="ARBA" id="ARBA00022729"/>
    </source>
</evidence>
<protein>
    <submittedName>
        <fullName evidence="13 14">Granulocyte-macrophage colony-stimulating factor receptor subunit alpha-like isoform X1</fullName>
    </submittedName>
</protein>
<evidence type="ECO:0000313" key="13">
    <source>
        <dbReference type="RefSeq" id="XP_053057970.1"/>
    </source>
</evidence>
<dbReference type="InterPro" id="IPR015321">
    <property type="entry name" value="TypeI_recpt_CBD"/>
</dbReference>
<evidence type="ECO:0000256" key="4">
    <source>
        <dbReference type="ARBA" id="ARBA00022989"/>
    </source>
</evidence>
<dbReference type="RefSeq" id="XP_053057970.1">
    <property type="nucleotide sequence ID" value="XM_053201995.1"/>
</dbReference>
<evidence type="ECO:0000259" key="11">
    <source>
        <dbReference type="Pfam" id="PF18611"/>
    </source>
</evidence>
<name>A0ABM3NEW2_ACIJB</name>
<dbReference type="Gene3D" id="2.60.40.10">
    <property type="entry name" value="Immunoglobulins"/>
    <property type="match status" value="2"/>
</dbReference>
<feature type="domain" description="IL-3 receptor alpha chain N-terminal" evidence="11">
    <location>
        <begin position="32"/>
        <end position="111"/>
    </location>
</feature>
<keyword evidence="5" id="KW-0472">Membrane</keyword>
<dbReference type="PANTHER" id="PTHR23037">
    <property type="entry name" value="CYTOKINE RECEPTOR"/>
    <property type="match status" value="1"/>
</dbReference>
<dbReference type="Proteomes" id="UP001652583">
    <property type="component" value="Chromosome X"/>
</dbReference>
<dbReference type="SUPFAM" id="SSF49265">
    <property type="entry name" value="Fibronectin type III"/>
    <property type="match status" value="2"/>
</dbReference>
<proteinExistence type="predicted"/>
<accession>A0ABM3NEW2</accession>
<evidence type="ECO:0000256" key="8">
    <source>
        <dbReference type="SAM" id="MobiDB-lite"/>
    </source>
</evidence>
<evidence type="ECO:0000256" key="1">
    <source>
        <dbReference type="ARBA" id="ARBA00004479"/>
    </source>
</evidence>
<dbReference type="Pfam" id="PF09240">
    <property type="entry name" value="IL6Ra-bind"/>
    <property type="match status" value="1"/>
</dbReference>